<dbReference type="GO" id="GO:0008270">
    <property type="term" value="F:zinc ion binding"/>
    <property type="evidence" value="ECO:0007669"/>
    <property type="project" value="UniProtKB-KW"/>
</dbReference>
<accession>A0A7X0J608</accession>
<protein>
    <recommendedName>
        <fullName evidence="8">SNF2 family DNA or RNA helicase</fullName>
    </recommendedName>
</protein>
<feature type="domain" description="Helicase ATP-binding" evidence="4">
    <location>
        <begin position="682"/>
        <end position="841"/>
    </location>
</feature>
<dbReference type="Pfam" id="PF00176">
    <property type="entry name" value="SNF2-rel_dom"/>
    <property type="match status" value="1"/>
</dbReference>
<dbReference type="InterPro" id="IPR049730">
    <property type="entry name" value="SNF2/RAD54-like_C"/>
</dbReference>
<dbReference type="Pfam" id="PF00271">
    <property type="entry name" value="Helicase_C"/>
    <property type="match status" value="1"/>
</dbReference>
<evidence type="ECO:0000256" key="1">
    <source>
        <dbReference type="ARBA" id="ARBA00022801"/>
    </source>
</evidence>
<evidence type="ECO:0000313" key="6">
    <source>
        <dbReference type="EMBL" id="MBB6501533.1"/>
    </source>
</evidence>
<dbReference type="PROSITE" id="PS50966">
    <property type="entry name" value="ZF_SWIM"/>
    <property type="match status" value="1"/>
</dbReference>
<proteinExistence type="predicted"/>
<evidence type="ECO:0000259" key="5">
    <source>
        <dbReference type="PROSITE" id="PS51194"/>
    </source>
</evidence>
<dbReference type="InterPro" id="IPR027417">
    <property type="entry name" value="P-loop_NTPase"/>
</dbReference>
<dbReference type="InterPro" id="IPR014001">
    <property type="entry name" value="Helicase_ATP-bd"/>
</dbReference>
<dbReference type="SMART" id="SM00490">
    <property type="entry name" value="HELICc"/>
    <property type="match status" value="1"/>
</dbReference>
<dbReference type="PANTHER" id="PTHR10799">
    <property type="entry name" value="SNF2/RAD54 HELICASE FAMILY"/>
    <property type="match status" value="1"/>
</dbReference>
<dbReference type="RefSeq" id="WP_184627382.1">
    <property type="nucleotide sequence ID" value="NZ_JACHCC010000010.1"/>
</dbReference>
<dbReference type="SMART" id="SM00487">
    <property type="entry name" value="DEXDc"/>
    <property type="match status" value="1"/>
</dbReference>
<comment type="caution">
    <text evidence="6">The sequence shown here is derived from an EMBL/GenBank/DDBJ whole genome shotgun (WGS) entry which is preliminary data.</text>
</comment>
<dbReference type="GO" id="GO:0016787">
    <property type="term" value="F:hydrolase activity"/>
    <property type="evidence" value="ECO:0007669"/>
    <property type="project" value="UniProtKB-KW"/>
</dbReference>
<dbReference type="GO" id="GO:0005524">
    <property type="term" value="F:ATP binding"/>
    <property type="evidence" value="ECO:0007669"/>
    <property type="project" value="InterPro"/>
</dbReference>
<evidence type="ECO:0000313" key="7">
    <source>
        <dbReference type="Proteomes" id="UP000521017"/>
    </source>
</evidence>
<feature type="domain" description="SWIM-type" evidence="3">
    <location>
        <begin position="73"/>
        <end position="109"/>
    </location>
</feature>
<dbReference type="AlphaFoldDB" id="A0A7X0J608"/>
<name>A0A7X0J608_9SPHI</name>
<dbReference type="EMBL" id="JACHCC010000010">
    <property type="protein sequence ID" value="MBB6501533.1"/>
    <property type="molecule type" value="Genomic_DNA"/>
</dbReference>
<keyword evidence="2" id="KW-0479">Metal-binding</keyword>
<keyword evidence="1" id="KW-0378">Hydrolase</keyword>
<dbReference type="InterPro" id="IPR038718">
    <property type="entry name" value="SNF2-like_sf"/>
</dbReference>
<dbReference type="CDD" id="cd18793">
    <property type="entry name" value="SF2_C_SNF"/>
    <property type="match status" value="1"/>
</dbReference>
<gene>
    <name evidence="6" type="ORF">HDF25_003708</name>
</gene>
<dbReference type="CDD" id="cd18012">
    <property type="entry name" value="DEXQc_arch_SWI2_SNF2"/>
    <property type="match status" value="1"/>
</dbReference>
<organism evidence="6 7">
    <name type="scientific">Pedobacter cryoconitis</name>
    <dbReference type="NCBI Taxonomy" id="188932"/>
    <lineage>
        <taxon>Bacteria</taxon>
        <taxon>Pseudomonadati</taxon>
        <taxon>Bacteroidota</taxon>
        <taxon>Sphingobacteriia</taxon>
        <taxon>Sphingobacteriales</taxon>
        <taxon>Sphingobacteriaceae</taxon>
        <taxon>Pedobacter</taxon>
    </lineage>
</organism>
<dbReference type="PROSITE" id="PS51194">
    <property type="entry name" value="HELICASE_CTER"/>
    <property type="match status" value="1"/>
</dbReference>
<dbReference type="InterPro" id="IPR007527">
    <property type="entry name" value="Znf_SWIM"/>
</dbReference>
<dbReference type="Proteomes" id="UP000521017">
    <property type="component" value="Unassembled WGS sequence"/>
</dbReference>
<sequence>MSNTPTPSETAKNTPDIYIISAFKPSVFNAVFILKHSSGPADTNAPGYFDLQPQHILVNYASFVDHESAIKFPQVAVRLHQNDLILSCRCPAYKSRLCEHQTRVLFNIMERAELRVFFDQQLRHERIKAFAIAYGLENESPDDLFNLEYENKKLEIIPVIKDLIPVTKEKNNALQELLLPKSKLSFLEDTTEETDTHKILVLKQHRYYAHFQAELLSCTVTKTGKIKNPLKQLNAMDYIWTTENPEELKFYTAISKFQQNYDGSQSDTDISGLKALVKNPLQLDVFYHDTNISPNLTVSSIIPVIIKKLQIDIRLAVNLTNGYYTVSGELILEDKAYDLKLLNIKFGYFLFYNGTMHLIDNPDLVRVIDFFRQNNNHLVIHESKFPEFQEAILSKLEDKIRINYSYLKPATKEQLEEKHFDQSVEKIIYLSDSENFVLITPVMKYGDVEVPVLSRKQIHAADHAGNIFTVSRREDEELQFIASLSRQHPYFEEQLNNGCFYLHKKRFLDEGWFLNAFEEWHQQKITILGFNQLKGNNINPNKVKITIAVKSGLNWFDTEFDVNFGKQKVPLKHLHRSIRNKSKFVKLGDGTMGILPQEWIDRLTKYFNSGDIVDESIHTAKVNFTEITDLYEEEILSASVKMELSTYKAKIADFKNIEKIEVPAALQGTLRDYQKEGLNWLNFLDEFGFGGCLADDMGLGKTIQIIAFILSQREKGHQNTNLIVVPTTLIFNWQAEIAKFAPDLKVHTIYGADRIKDHEDFSSYEIILTSYGTLLYDINWLKKYYFNYIFLDESQTIKNPDSLRYQSVRLLQSRNKIVITGTPIENNTFDLYGQLSFACPGLLGSKQYFKDHYSSPIDKFKDTKRAIALKKKVSPFILRRTKKEVAAELPDKTEMVIYCEMGTAQKNAYDACKNEYRKSLLSEKEDSEKHLLHILKGLTELRQICDSPALLKDNLLHGASSSKITTLMEEIDSHSPQHKILVFSQFVSMLDLIKKELEDKQIPFEYLSGQTTNREKRVENFQNNPDVRVFLISLKAGGIGLNLTEADYVYLVDPWWNPAVENQAIDRCYRIGQKKNVIAVRLICPDTIEEKIMKLQETKKELVNDIIKTDTSLLKSLSKNDLIELFS</sequence>
<dbReference type="InterPro" id="IPR001650">
    <property type="entry name" value="Helicase_C-like"/>
</dbReference>
<evidence type="ECO:0000259" key="3">
    <source>
        <dbReference type="PROSITE" id="PS50966"/>
    </source>
</evidence>
<dbReference type="Gene3D" id="3.40.50.10810">
    <property type="entry name" value="Tandem AAA-ATPase domain"/>
    <property type="match status" value="1"/>
</dbReference>
<keyword evidence="2" id="KW-0863">Zinc-finger</keyword>
<reference evidence="6 7" key="1">
    <citation type="submission" date="2020-08" db="EMBL/GenBank/DDBJ databases">
        <title>Genomic Encyclopedia of Type Strains, Phase IV (KMG-V): Genome sequencing to study the core and pangenomes of soil and plant-associated prokaryotes.</title>
        <authorList>
            <person name="Whitman W."/>
        </authorList>
    </citation>
    <scope>NUCLEOTIDE SEQUENCE [LARGE SCALE GENOMIC DNA]</scope>
    <source>
        <strain evidence="6 7">M2T3</strain>
    </source>
</reference>
<evidence type="ECO:0008006" key="8">
    <source>
        <dbReference type="Google" id="ProtNLM"/>
    </source>
</evidence>
<evidence type="ECO:0000256" key="2">
    <source>
        <dbReference type="PROSITE-ProRule" id="PRU00325"/>
    </source>
</evidence>
<feature type="domain" description="Helicase C-terminal" evidence="5">
    <location>
        <begin position="963"/>
        <end position="1118"/>
    </location>
</feature>
<dbReference type="InterPro" id="IPR000330">
    <property type="entry name" value="SNF2_N"/>
</dbReference>
<dbReference type="Gene3D" id="3.40.50.300">
    <property type="entry name" value="P-loop containing nucleotide triphosphate hydrolases"/>
    <property type="match status" value="1"/>
</dbReference>
<keyword evidence="2" id="KW-0862">Zinc</keyword>
<evidence type="ECO:0000259" key="4">
    <source>
        <dbReference type="PROSITE" id="PS51192"/>
    </source>
</evidence>
<dbReference type="SUPFAM" id="SSF52540">
    <property type="entry name" value="P-loop containing nucleoside triphosphate hydrolases"/>
    <property type="match status" value="2"/>
</dbReference>
<dbReference type="PROSITE" id="PS51192">
    <property type="entry name" value="HELICASE_ATP_BIND_1"/>
    <property type="match status" value="1"/>
</dbReference>